<dbReference type="InterPro" id="IPR003599">
    <property type="entry name" value="Ig_sub"/>
</dbReference>
<dbReference type="CDD" id="cd00096">
    <property type="entry name" value="Ig"/>
    <property type="match status" value="1"/>
</dbReference>
<dbReference type="PANTHER" id="PTHR46013">
    <property type="entry name" value="VASCULAR CELL ADHESION MOLECULE 1"/>
    <property type="match status" value="1"/>
</dbReference>
<dbReference type="PANTHER" id="PTHR46013:SF4">
    <property type="entry name" value="B-CELL RECEPTOR CD22-RELATED"/>
    <property type="match status" value="1"/>
</dbReference>
<dbReference type="PROSITE" id="PS50835">
    <property type="entry name" value="IG_LIKE"/>
    <property type="match status" value="2"/>
</dbReference>
<accession>A0A8D3A1W1</accession>
<dbReference type="Ensembl" id="ENSSMAT00000011322.2">
    <property type="protein sequence ID" value="ENSSMAP00000011175.2"/>
    <property type="gene ID" value="ENSSMAG00000006882.2"/>
</dbReference>
<dbReference type="SMART" id="SM00409">
    <property type="entry name" value="IG"/>
    <property type="match status" value="3"/>
</dbReference>
<protein>
    <recommendedName>
        <fullName evidence="1">Ig-like domain-containing protein</fullName>
    </recommendedName>
</protein>
<evidence type="ECO:0000313" key="2">
    <source>
        <dbReference type="Ensembl" id="ENSSMAP00000011175.2"/>
    </source>
</evidence>
<reference evidence="2" key="1">
    <citation type="submission" date="2023-05" db="EMBL/GenBank/DDBJ databases">
        <title>High-quality long-read genome of Scophthalmus maximus.</title>
        <authorList>
            <person name="Lien S."/>
            <person name="Martinez P."/>
        </authorList>
    </citation>
    <scope>NUCLEOTIDE SEQUENCE [LARGE SCALE GENOMIC DNA]</scope>
</reference>
<sequence length="418" mass="45610">VMYLSSFLPQGVWGGAWGVTFGDLCALKGTSVVMNCSYDYPSGYSVTNVGWSRPHYAAASGKWRLFFLSRLPTPPVHFEYVGDYNGNCNLKIHDVQRTDEGNYYFSFVTTLDRYTSTTPARLSVKGNDKLTAIVRPSTVAEGDDVSLTCVLGCPARTAVVWFRDGQRVLKPVFQARREDAGRYYCAVLGQETVRSASVVLNVQYGPTYISVSLEPQHAVEGSRVNLTCSAVANPAADNYTWWHKRTDSASSSPGPMLWAGSGRVLTLPAVEASHAGLYVCRARNSVGEMSSAEMLLTMKHEYPKCTRGDKNLICLFSLPPQPAVFGSGLGVRGSSSPATGDQLDAVYANVGTSQWSPPLATAAQDAASRSQRSARHEHEVDVVYTRECSKARDFLVRSLLCSLSSSPPRMKPRSPTQR</sequence>
<feature type="domain" description="Ig-like" evidence="1">
    <location>
        <begin position="119"/>
        <end position="201"/>
    </location>
</feature>
<dbReference type="AlphaFoldDB" id="A0A8D3A1W1"/>
<dbReference type="InterPro" id="IPR013783">
    <property type="entry name" value="Ig-like_fold"/>
</dbReference>
<dbReference type="InterPro" id="IPR007110">
    <property type="entry name" value="Ig-like_dom"/>
</dbReference>
<proteinExistence type="predicted"/>
<organism evidence="2 3">
    <name type="scientific">Scophthalmus maximus</name>
    <name type="common">Turbot</name>
    <name type="synonym">Psetta maxima</name>
    <dbReference type="NCBI Taxonomy" id="52904"/>
    <lineage>
        <taxon>Eukaryota</taxon>
        <taxon>Metazoa</taxon>
        <taxon>Chordata</taxon>
        <taxon>Craniata</taxon>
        <taxon>Vertebrata</taxon>
        <taxon>Euteleostomi</taxon>
        <taxon>Actinopterygii</taxon>
        <taxon>Neopterygii</taxon>
        <taxon>Teleostei</taxon>
        <taxon>Neoteleostei</taxon>
        <taxon>Acanthomorphata</taxon>
        <taxon>Carangaria</taxon>
        <taxon>Pleuronectiformes</taxon>
        <taxon>Pleuronectoidei</taxon>
        <taxon>Scophthalmidae</taxon>
        <taxon>Scophthalmus</taxon>
    </lineage>
</organism>
<reference evidence="2" key="2">
    <citation type="submission" date="2025-08" db="UniProtKB">
        <authorList>
            <consortium name="Ensembl"/>
        </authorList>
    </citation>
    <scope>IDENTIFICATION</scope>
</reference>
<dbReference type="GeneTree" id="ENSGT01010000222294"/>
<dbReference type="SUPFAM" id="SSF48726">
    <property type="entry name" value="Immunoglobulin"/>
    <property type="match status" value="3"/>
</dbReference>
<evidence type="ECO:0000259" key="1">
    <source>
        <dbReference type="PROSITE" id="PS50835"/>
    </source>
</evidence>
<feature type="domain" description="Ig-like" evidence="1">
    <location>
        <begin position="206"/>
        <end position="297"/>
    </location>
</feature>
<name>A0A8D3A1W1_SCOMX</name>
<evidence type="ECO:0000313" key="3">
    <source>
        <dbReference type="Proteomes" id="UP000694558"/>
    </source>
</evidence>
<dbReference type="InterPro" id="IPR003598">
    <property type="entry name" value="Ig_sub2"/>
</dbReference>
<dbReference type="Gene3D" id="2.60.40.10">
    <property type="entry name" value="Immunoglobulins"/>
    <property type="match status" value="3"/>
</dbReference>
<dbReference type="SMART" id="SM00408">
    <property type="entry name" value="IGc2"/>
    <property type="match status" value="2"/>
</dbReference>
<dbReference type="Proteomes" id="UP000694558">
    <property type="component" value="Chromosome 1"/>
</dbReference>
<dbReference type="Pfam" id="PF13927">
    <property type="entry name" value="Ig_3"/>
    <property type="match status" value="1"/>
</dbReference>
<dbReference type="InterPro" id="IPR036179">
    <property type="entry name" value="Ig-like_dom_sf"/>
</dbReference>